<dbReference type="Gene3D" id="2.40.50.100">
    <property type="match status" value="1"/>
</dbReference>
<reference evidence="4 5" key="1">
    <citation type="journal article" date="2010" name="Stand. Genomic Sci.">
        <title>Complete genome sequence of Spirochaeta smaragdinae type strain (SEBR 4228).</title>
        <authorList>
            <person name="Mavromatis K."/>
            <person name="Yasawong M."/>
            <person name="Chertkov O."/>
            <person name="Lapidus A."/>
            <person name="Lucas S."/>
            <person name="Nolan M."/>
            <person name="Del Rio T.G."/>
            <person name="Tice H."/>
            <person name="Cheng J.F."/>
            <person name="Pitluck S."/>
            <person name="Liolios K."/>
            <person name="Ivanova N."/>
            <person name="Tapia R."/>
            <person name="Han C."/>
            <person name="Bruce D."/>
            <person name="Goodwin L."/>
            <person name="Pati A."/>
            <person name="Chen A."/>
            <person name="Palaniappan K."/>
            <person name="Land M."/>
            <person name="Hauser L."/>
            <person name="Chang Y.J."/>
            <person name="Jeffries C.D."/>
            <person name="Detter J.C."/>
            <person name="Rohde M."/>
            <person name="Brambilla E."/>
            <person name="Spring S."/>
            <person name="Goker M."/>
            <person name="Sikorski J."/>
            <person name="Woyke T."/>
            <person name="Bristow J."/>
            <person name="Eisen J.A."/>
            <person name="Markowitz V."/>
            <person name="Hugenholtz P."/>
            <person name="Klenk H.P."/>
            <person name="Kyrpides N.C."/>
        </authorList>
    </citation>
    <scope>NUCLEOTIDE SEQUENCE [LARGE SCALE GENOMIC DNA]</scope>
    <source>
        <strain evidence="5">DSM 11293 / JCM 15392 / SEBR 4228</strain>
    </source>
</reference>
<dbReference type="InterPro" id="IPR000089">
    <property type="entry name" value="Biotin_lipoyl"/>
</dbReference>
<dbReference type="PROSITE" id="PS50991">
    <property type="entry name" value="PYR_CT"/>
    <property type="match status" value="1"/>
</dbReference>
<keyword evidence="1" id="KW-0092">Biotin</keyword>
<keyword evidence="5" id="KW-1185">Reference proteome</keyword>
<dbReference type="HOGENOM" id="CLU_000395_4_3_12"/>
<gene>
    <name evidence="4" type="ordered locus">Spirs_4017</name>
</gene>
<dbReference type="FunFam" id="2.40.50.100:FF:000003">
    <property type="entry name" value="Acetyl-CoA carboxylase biotin carboxyl carrier protein"/>
    <property type="match status" value="1"/>
</dbReference>
<organism evidence="4 5">
    <name type="scientific">Sediminispirochaeta smaragdinae (strain DSM 11293 / JCM 15392 / SEBR 4228)</name>
    <name type="common">Spirochaeta smaragdinae</name>
    <dbReference type="NCBI Taxonomy" id="573413"/>
    <lineage>
        <taxon>Bacteria</taxon>
        <taxon>Pseudomonadati</taxon>
        <taxon>Spirochaetota</taxon>
        <taxon>Spirochaetia</taxon>
        <taxon>Spirochaetales</taxon>
        <taxon>Spirochaetaceae</taxon>
        <taxon>Sediminispirochaeta</taxon>
    </lineage>
</organism>
<dbReference type="SUPFAM" id="SSF51230">
    <property type="entry name" value="Single hybrid motif"/>
    <property type="match status" value="1"/>
</dbReference>
<dbReference type="PROSITE" id="PS50968">
    <property type="entry name" value="BIOTINYL_LIPOYL"/>
    <property type="match status" value="1"/>
</dbReference>
<dbReference type="InterPro" id="IPR003379">
    <property type="entry name" value="Carboxylase_cons_dom"/>
</dbReference>
<feature type="domain" description="Lipoyl-binding" evidence="2">
    <location>
        <begin position="519"/>
        <end position="600"/>
    </location>
</feature>
<dbReference type="Gene3D" id="3.20.20.70">
    <property type="entry name" value="Aldolase class I"/>
    <property type="match status" value="1"/>
</dbReference>
<dbReference type="PROSITE" id="PS00188">
    <property type="entry name" value="BIOTIN"/>
    <property type="match status" value="1"/>
</dbReference>
<evidence type="ECO:0000313" key="5">
    <source>
        <dbReference type="Proteomes" id="UP000002318"/>
    </source>
</evidence>
<dbReference type="Pfam" id="PF02436">
    <property type="entry name" value="PYC_OADA"/>
    <property type="match status" value="1"/>
</dbReference>
<evidence type="ECO:0000313" key="4">
    <source>
        <dbReference type="EMBL" id="ADK83101.1"/>
    </source>
</evidence>
<dbReference type="SUPFAM" id="SSF51569">
    <property type="entry name" value="Aldolase"/>
    <property type="match status" value="1"/>
</dbReference>
<dbReference type="RefSeq" id="WP_013256558.1">
    <property type="nucleotide sequence ID" value="NC_014364.1"/>
</dbReference>
<evidence type="ECO:0000259" key="3">
    <source>
        <dbReference type="PROSITE" id="PS50991"/>
    </source>
</evidence>
<dbReference type="eggNOG" id="COG0511">
    <property type="taxonomic scope" value="Bacteria"/>
</dbReference>
<dbReference type="AlphaFoldDB" id="E1R9D2"/>
<sequence>MKKRVDFMVTAFRDGFQSAFGARVLTKDFLPAVEAAVDAGITHFEAGGGARFQSLYFYCNEDAFDMMDQFRQAAGPDANLQTLARGVNVVGLDSQSRDIINLHAKMFKKHGITTIRNFDALNDVNNLIYSGQCIVDAGLKHEVSITMMELPPGAKGAHTPEFYMSVLKQILDAGIKFDSICFKDASGTSVPSKVYETIKQARAMLGADTHIVFHSHETAGTSILAYKAALDAGANQIDLSMAPVSGGTCQPDIITMWHALRGTEYDLGIDIEKVRKAEAVFKECMKDYFVPPEATAVEPLIPFSPMPGGALTANTQMMRDNGILDKYTEVAAAMGEVVMKGGYGTSVTPVSQFYFQQAFNNVMVGPWKKIAEGYGKMVLGYFGKTPVAPDPEIVKLASEQLGLEPTTKIPVDINDEDSSKGIGAAKKMLEEAKLPISDENIFIAAACKEKGIQFLKGEAKVNVRKIDPNAAKAEAAGGEAKSGAGNYTVNVGGKRFNVTLEGNTALVNGKSYTVEVGAGTDAGAPVAGGAGQNVEAPMPGLVLRIEKEVGDTIEEGELLLVLEAMKMETEIHAPCSGTITEIPVKQGDQMKAGDILAVIS</sequence>
<dbReference type="CDD" id="cd07937">
    <property type="entry name" value="DRE_TIM_PC_TC_5S"/>
    <property type="match status" value="1"/>
</dbReference>
<name>E1R9D2_SEDSS</name>
<protein>
    <submittedName>
        <fullName evidence="4">Biotin/lipoyl attachment domain-containing protein</fullName>
    </submittedName>
</protein>
<accession>E1R9D2</accession>
<dbReference type="OrthoDB" id="9807469at2"/>
<dbReference type="Pfam" id="PF00364">
    <property type="entry name" value="Biotin_lipoyl"/>
    <property type="match status" value="1"/>
</dbReference>
<dbReference type="PANTHER" id="PTHR43778:SF2">
    <property type="entry name" value="PYRUVATE CARBOXYLASE, MITOCHONDRIAL"/>
    <property type="match status" value="1"/>
</dbReference>
<dbReference type="InterPro" id="IPR055268">
    <property type="entry name" value="PCB-like"/>
</dbReference>
<dbReference type="EMBL" id="CP002116">
    <property type="protein sequence ID" value="ADK83101.1"/>
    <property type="molecule type" value="Genomic_DNA"/>
</dbReference>
<evidence type="ECO:0000256" key="1">
    <source>
        <dbReference type="ARBA" id="ARBA00023267"/>
    </source>
</evidence>
<dbReference type="Pfam" id="PF00682">
    <property type="entry name" value="HMGL-like"/>
    <property type="match status" value="1"/>
</dbReference>
<dbReference type="InterPro" id="IPR000891">
    <property type="entry name" value="PYR_CT"/>
</dbReference>
<dbReference type="GO" id="GO:0006094">
    <property type="term" value="P:gluconeogenesis"/>
    <property type="evidence" value="ECO:0007669"/>
    <property type="project" value="TreeGrafter"/>
</dbReference>
<dbReference type="SUPFAM" id="SSF89000">
    <property type="entry name" value="post-HMGL domain-like"/>
    <property type="match status" value="1"/>
</dbReference>
<dbReference type="InterPro" id="IPR013785">
    <property type="entry name" value="Aldolase_TIM"/>
</dbReference>
<dbReference type="STRING" id="573413.Spirs_4017"/>
<dbReference type="PANTHER" id="PTHR43778">
    <property type="entry name" value="PYRUVATE CARBOXYLASE"/>
    <property type="match status" value="1"/>
</dbReference>
<dbReference type="InterPro" id="IPR011053">
    <property type="entry name" value="Single_hybrid_motif"/>
</dbReference>
<evidence type="ECO:0000259" key="2">
    <source>
        <dbReference type="PROSITE" id="PS50968"/>
    </source>
</evidence>
<dbReference type="KEGG" id="ssm:Spirs_4017"/>
<dbReference type="InterPro" id="IPR001882">
    <property type="entry name" value="Biotin_BS"/>
</dbReference>
<dbReference type="GO" id="GO:0004736">
    <property type="term" value="F:pyruvate carboxylase activity"/>
    <property type="evidence" value="ECO:0007669"/>
    <property type="project" value="UniProtKB-ARBA"/>
</dbReference>
<dbReference type="eggNOG" id="COG5016">
    <property type="taxonomic scope" value="Bacteria"/>
</dbReference>
<dbReference type="GO" id="GO:0005737">
    <property type="term" value="C:cytoplasm"/>
    <property type="evidence" value="ECO:0007669"/>
    <property type="project" value="TreeGrafter"/>
</dbReference>
<proteinExistence type="predicted"/>
<dbReference type="Proteomes" id="UP000002318">
    <property type="component" value="Chromosome"/>
</dbReference>
<feature type="domain" description="Pyruvate carboxyltransferase" evidence="3">
    <location>
        <begin position="5"/>
        <end position="275"/>
    </location>
</feature>
<dbReference type="CDD" id="cd06850">
    <property type="entry name" value="biotinyl_domain"/>
    <property type="match status" value="1"/>
</dbReference>